<evidence type="ECO:0000256" key="6">
    <source>
        <dbReference type="ARBA" id="ARBA00070406"/>
    </source>
</evidence>
<evidence type="ECO:0000256" key="1">
    <source>
        <dbReference type="ARBA" id="ARBA00022798"/>
    </source>
</evidence>
<dbReference type="GO" id="GO:0003700">
    <property type="term" value="F:DNA-binding transcription factor activity"/>
    <property type="evidence" value="ECO:0007669"/>
    <property type="project" value="TreeGrafter"/>
</dbReference>
<dbReference type="PROSITE" id="PS51077">
    <property type="entry name" value="HTH_ICLR"/>
    <property type="match status" value="1"/>
</dbReference>
<accession>A0A4V2FWW5</accession>
<name>A0A4V2FWW5_9ACTN</name>
<keyword evidence="1" id="KW-0319">Glycerol metabolism</keyword>
<dbReference type="InterPro" id="IPR029016">
    <property type="entry name" value="GAF-like_dom_sf"/>
</dbReference>
<feature type="domain" description="IclR-ED" evidence="8">
    <location>
        <begin position="67"/>
        <end position="249"/>
    </location>
</feature>
<dbReference type="Gene3D" id="1.10.10.10">
    <property type="entry name" value="Winged helix-like DNA-binding domain superfamily/Winged helix DNA-binding domain"/>
    <property type="match status" value="1"/>
</dbReference>
<evidence type="ECO:0000256" key="4">
    <source>
        <dbReference type="ARBA" id="ARBA00023163"/>
    </source>
</evidence>
<dbReference type="InterPro" id="IPR050707">
    <property type="entry name" value="HTH_MetabolicPath_Reg"/>
</dbReference>
<gene>
    <name evidence="9" type="ORF">EV645_6596</name>
</gene>
<dbReference type="OrthoDB" id="7274111at2"/>
<dbReference type="FunFam" id="1.10.10.10:FF:000056">
    <property type="entry name" value="IclR family transcriptional regulator"/>
    <property type="match status" value="1"/>
</dbReference>
<evidence type="ECO:0000256" key="2">
    <source>
        <dbReference type="ARBA" id="ARBA00023015"/>
    </source>
</evidence>
<sequence length="259" mass="27814">MAESVKSAERALRIVELLAEAGRLDFPAICARLTLPKSSAHALLATLRQTGFVCFDDDSRLYGVGARAWEVGQAYIADLDVAEAAGPYLQRIRDALGETVQLAVLDGIDNVYLRKLDSDHPLQLVSQVGRRLPAYATGLGKALLAGLPDDEVRRRLAGVELHRFTARTVAGTDQLLTELARIRRQGYATDRGEYTEGVFCVAAPIVGPTGTVAAMSVSIPDVRVTAEVRRRTASTVVAEAAALSAELSDPTRSQGSRSR</sequence>
<evidence type="ECO:0000313" key="9">
    <source>
        <dbReference type="EMBL" id="RZU11426.1"/>
    </source>
</evidence>
<dbReference type="InterPro" id="IPR005471">
    <property type="entry name" value="Tscrpt_reg_IclR_N"/>
</dbReference>
<comment type="function">
    <text evidence="5">May be an activator protein for the gylABX operon.</text>
</comment>
<proteinExistence type="predicted"/>
<reference evidence="9 10" key="1">
    <citation type="journal article" date="2015" name="Stand. Genomic Sci.">
        <title>Genomic Encyclopedia of Bacterial and Archaeal Type Strains, Phase III: the genomes of soil and plant-associated and newly described type strains.</title>
        <authorList>
            <person name="Whitman W.B."/>
            <person name="Woyke T."/>
            <person name="Klenk H.P."/>
            <person name="Zhou Y."/>
            <person name="Lilburn T.G."/>
            <person name="Beck B.J."/>
            <person name="De Vos P."/>
            <person name="Vandamme P."/>
            <person name="Eisen J.A."/>
            <person name="Garrity G."/>
            <person name="Hugenholtz P."/>
            <person name="Kyrpides N.C."/>
        </authorList>
    </citation>
    <scope>NUCLEOTIDE SEQUENCE [LARGE SCALE GENOMIC DNA]</scope>
    <source>
        <strain evidence="9 10">VKM Ac-2540</strain>
    </source>
</reference>
<evidence type="ECO:0000256" key="3">
    <source>
        <dbReference type="ARBA" id="ARBA00023125"/>
    </source>
</evidence>
<dbReference type="InterPro" id="IPR036388">
    <property type="entry name" value="WH-like_DNA-bd_sf"/>
</dbReference>
<dbReference type="SMART" id="SM00346">
    <property type="entry name" value="HTH_ICLR"/>
    <property type="match status" value="1"/>
</dbReference>
<evidence type="ECO:0000259" key="7">
    <source>
        <dbReference type="PROSITE" id="PS51077"/>
    </source>
</evidence>
<keyword evidence="4" id="KW-0804">Transcription</keyword>
<dbReference type="GO" id="GO:0045892">
    <property type="term" value="P:negative regulation of DNA-templated transcription"/>
    <property type="evidence" value="ECO:0007669"/>
    <property type="project" value="TreeGrafter"/>
</dbReference>
<dbReference type="Proteomes" id="UP000292027">
    <property type="component" value="Unassembled WGS sequence"/>
</dbReference>
<dbReference type="Pfam" id="PF01614">
    <property type="entry name" value="IclR_C"/>
    <property type="match status" value="1"/>
</dbReference>
<dbReference type="GO" id="GO:0003677">
    <property type="term" value="F:DNA binding"/>
    <property type="evidence" value="ECO:0007669"/>
    <property type="project" value="UniProtKB-KW"/>
</dbReference>
<evidence type="ECO:0000313" key="10">
    <source>
        <dbReference type="Proteomes" id="UP000292027"/>
    </source>
</evidence>
<evidence type="ECO:0000256" key="5">
    <source>
        <dbReference type="ARBA" id="ARBA00058938"/>
    </source>
</evidence>
<dbReference type="PROSITE" id="PS51078">
    <property type="entry name" value="ICLR_ED"/>
    <property type="match status" value="1"/>
</dbReference>
<comment type="caution">
    <text evidence="9">The sequence shown here is derived from an EMBL/GenBank/DDBJ whole genome shotgun (WGS) entry which is preliminary data.</text>
</comment>
<dbReference type="InterPro" id="IPR036390">
    <property type="entry name" value="WH_DNA-bd_sf"/>
</dbReference>
<organism evidence="9 10">
    <name type="scientific">Kribbella rubisoli</name>
    <dbReference type="NCBI Taxonomy" id="3075929"/>
    <lineage>
        <taxon>Bacteria</taxon>
        <taxon>Bacillati</taxon>
        <taxon>Actinomycetota</taxon>
        <taxon>Actinomycetes</taxon>
        <taxon>Propionibacteriales</taxon>
        <taxon>Kribbellaceae</taxon>
        <taxon>Kribbella</taxon>
    </lineage>
</organism>
<keyword evidence="3" id="KW-0238">DNA-binding</keyword>
<keyword evidence="10" id="KW-1185">Reference proteome</keyword>
<dbReference type="RefSeq" id="WP_130447867.1">
    <property type="nucleotide sequence ID" value="NZ_SHKR01000015.1"/>
</dbReference>
<dbReference type="PANTHER" id="PTHR30136:SF24">
    <property type="entry name" value="HTH-TYPE TRANSCRIPTIONAL REPRESSOR ALLR"/>
    <property type="match status" value="1"/>
</dbReference>
<dbReference type="Pfam" id="PF09339">
    <property type="entry name" value="HTH_IclR"/>
    <property type="match status" value="1"/>
</dbReference>
<dbReference type="Gene3D" id="3.30.450.40">
    <property type="match status" value="1"/>
</dbReference>
<dbReference type="InterPro" id="IPR014757">
    <property type="entry name" value="Tscrpt_reg_IclR_C"/>
</dbReference>
<dbReference type="SUPFAM" id="SSF55781">
    <property type="entry name" value="GAF domain-like"/>
    <property type="match status" value="1"/>
</dbReference>
<feature type="domain" description="HTH iclR-type" evidence="7">
    <location>
        <begin position="5"/>
        <end position="66"/>
    </location>
</feature>
<dbReference type="PANTHER" id="PTHR30136">
    <property type="entry name" value="HELIX-TURN-HELIX TRANSCRIPTIONAL REGULATOR, ICLR FAMILY"/>
    <property type="match status" value="1"/>
</dbReference>
<protein>
    <recommendedName>
        <fullName evidence="6">Glycerol operon regulatory protein</fullName>
    </recommendedName>
</protein>
<dbReference type="EMBL" id="SHKR01000015">
    <property type="protein sequence ID" value="RZU11426.1"/>
    <property type="molecule type" value="Genomic_DNA"/>
</dbReference>
<keyword evidence="2" id="KW-0805">Transcription regulation</keyword>
<dbReference type="GO" id="GO:0006071">
    <property type="term" value="P:glycerol metabolic process"/>
    <property type="evidence" value="ECO:0007669"/>
    <property type="project" value="UniProtKB-KW"/>
</dbReference>
<evidence type="ECO:0000259" key="8">
    <source>
        <dbReference type="PROSITE" id="PS51078"/>
    </source>
</evidence>
<dbReference type="AlphaFoldDB" id="A0A4V2FWW5"/>
<dbReference type="SUPFAM" id="SSF46785">
    <property type="entry name" value="Winged helix' DNA-binding domain"/>
    <property type="match status" value="1"/>
</dbReference>